<keyword evidence="3" id="KW-0378">Hydrolase</keyword>
<dbReference type="OMA" id="NVAFCQT"/>
<evidence type="ECO:0000313" key="3">
    <source>
        <dbReference type="EMBL" id="KZF25167.1"/>
    </source>
</evidence>
<feature type="signal peptide" evidence="2">
    <location>
        <begin position="1"/>
        <end position="23"/>
    </location>
</feature>
<dbReference type="EMBL" id="KV407455">
    <property type="protein sequence ID" value="KZF25167.1"/>
    <property type="molecule type" value="Genomic_DNA"/>
</dbReference>
<dbReference type="OrthoDB" id="5554151at2759"/>
<dbReference type="GeneID" id="28894894"/>
<proteinExistence type="inferred from homology"/>
<dbReference type="AlphaFoldDB" id="A0A161TGA3"/>
<dbReference type="Proteomes" id="UP000076632">
    <property type="component" value="Unassembled WGS sequence"/>
</dbReference>
<gene>
    <name evidence="3" type="ORF">L228DRAFT_208363</name>
</gene>
<evidence type="ECO:0000256" key="1">
    <source>
        <dbReference type="ARBA" id="ARBA00010579"/>
    </source>
</evidence>
<sequence>MKTVGIASAVVFTLEFLSSFTEAQHDGSQLSPIARRHQHRHRSNLGKRDGQCAFPGNDGLVSVTPGSSNAGWAMSPDQQCTPNSWCPYACPSGQLSMQWDPNATTYSYPQSQYGGLHCDSDGSISKPFSDKPYCQNGTGAVTAKNNAGGNVAFCQTVLPGNEAMLIPTDVTSETTLAVPDQTYWAGTSAHYYINPPGVSTDDGCVWGSTANPYGNWAPYVAGANTDSNGITYVKLGWNPIYLEQTTPFRNDKPKFTAEIQCDGDGCDGLPCAIDLDNGVNACKGPGCNTGAGGANACTVAAHKGVKAHIVINSA</sequence>
<dbReference type="GO" id="GO:0016787">
    <property type="term" value="F:hydrolase activity"/>
    <property type="evidence" value="ECO:0007669"/>
    <property type="project" value="UniProtKB-KW"/>
</dbReference>
<evidence type="ECO:0000256" key="2">
    <source>
        <dbReference type="SAM" id="SignalP"/>
    </source>
</evidence>
<reference evidence="3 4" key="1">
    <citation type="journal article" date="2016" name="Fungal Biol.">
        <title>The genome of Xylona heveae provides a window into fungal endophytism.</title>
        <authorList>
            <person name="Gazis R."/>
            <person name="Kuo A."/>
            <person name="Riley R."/>
            <person name="LaButti K."/>
            <person name="Lipzen A."/>
            <person name="Lin J."/>
            <person name="Amirebrahimi M."/>
            <person name="Hesse C.N."/>
            <person name="Spatafora J.W."/>
            <person name="Henrissat B."/>
            <person name="Hainaut M."/>
            <person name="Grigoriev I.V."/>
            <person name="Hibbett D.S."/>
        </authorList>
    </citation>
    <scope>NUCLEOTIDE SEQUENCE [LARGE SCALE GENOMIC DNA]</scope>
    <source>
        <strain evidence="3 4">TC161</strain>
    </source>
</reference>
<dbReference type="PANTHER" id="PTHR31654:SF0">
    <property type="entry name" value="SECRETED BETA-GLUCOSIDASE ADG3-RELATED"/>
    <property type="match status" value="1"/>
</dbReference>
<dbReference type="FunCoup" id="A0A161TGA3">
    <property type="interactions" value="5"/>
</dbReference>
<keyword evidence="4" id="KW-1185">Reference proteome</keyword>
<name>A0A161TGA3_XYLHT</name>
<dbReference type="STRING" id="1328760.A0A161TGA3"/>
<feature type="chain" id="PRO_5007827066" evidence="2">
    <location>
        <begin position="24"/>
        <end position="314"/>
    </location>
</feature>
<comment type="similarity">
    <text evidence="1">Belongs to the SUN family.</text>
</comment>
<dbReference type="InParanoid" id="A0A161TGA3"/>
<dbReference type="Pfam" id="PF03856">
    <property type="entry name" value="SUN"/>
    <property type="match status" value="1"/>
</dbReference>
<evidence type="ECO:0000313" key="4">
    <source>
        <dbReference type="Proteomes" id="UP000076632"/>
    </source>
</evidence>
<dbReference type="InterPro" id="IPR053088">
    <property type="entry name" value="Beta-glucosidase/SUN-like"/>
</dbReference>
<accession>A0A161TGA3</accession>
<keyword evidence="2" id="KW-0732">Signal</keyword>
<protein>
    <submittedName>
        <fullName evidence="3">Glycoside hydrolase family 132 protein</fullName>
    </submittedName>
</protein>
<dbReference type="PANTHER" id="PTHR31654">
    <property type="entry name" value="SECRETED BETA-GLUCOSIDASE ADG3-RELATED"/>
    <property type="match status" value="1"/>
</dbReference>
<dbReference type="InterPro" id="IPR005556">
    <property type="entry name" value="SUN"/>
</dbReference>
<organism evidence="3 4">
    <name type="scientific">Xylona heveae (strain CBS 132557 / TC161)</name>
    <dbReference type="NCBI Taxonomy" id="1328760"/>
    <lineage>
        <taxon>Eukaryota</taxon>
        <taxon>Fungi</taxon>
        <taxon>Dikarya</taxon>
        <taxon>Ascomycota</taxon>
        <taxon>Pezizomycotina</taxon>
        <taxon>Xylonomycetes</taxon>
        <taxon>Xylonales</taxon>
        <taxon>Xylonaceae</taxon>
        <taxon>Xylona</taxon>
    </lineage>
</organism>
<dbReference type="RefSeq" id="XP_018190722.1">
    <property type="nucleotide sequence ID" value="XM_018329757.1"/>
</dbReference>